<name>A0A6M6E383_PRIMG</name>
<evidence type="ECO:0000313" key="2">
    <source>
        <dbReference type="Proteomes" id="UP000501076"/>
    </source>
</evidence>
<sequence>MLRKGVKIFKFINKRSALDVTQNLEYFKERPDRDENEYKGNIVISITSNKQYLKAYISKSKAKSLFQSIIDGNFTKLYPKGFVDYGGSIREGKVIARTLKIETLVNPDNNDPSKKKVQIVFTISEGPGQKTSTGAYKPAGKSTTFVQSYLDPVSMRECALEVTSYIQSAEIAAQLIGKPLNTFTSVSRELDSEIGIQSLLPSGASGIMASISDIKKITNEELKILMNEVQKEYKQRVEAYTNKKGN</sequence>
<proteinExistence type="predicted"/>
<dbReference type="Proteomes" id="UP000501076">
    <property type="component" value="Plasmid pFDU301A"/>
</dbReference>
<gene>
    <name evidence="1" type="ORF">FDZ14_28830</name>
</gene>
<reference evidence="1 2" key="1">
    <citation type="submission" date="2019-10" db="EMBL/GenBank/DDBJ databases">
        <title>Complete genome sequences for adaption low water activity.</title>
        <authorList>
            <person name="Zhao L."/>
            <person name="Zhong J."/>
        </authorList>
    </citation>
    <scope>NUCLEOTIDE SEQUENCE [LARGE SCALE GENOMIC DNA]</scope>
    <source>
        <strain evidence="1 2">FDU301</strain>
        <plasmid evidence="2">pfdu301a</plasmid>
    </source>
</reference>
<dbReference type="EMBL" id="CP045273">
    <property type="protein sequence ID" value="QJX80104.1"/>
    <property type="molecule type" value="Genomic_DNA"/>
</dbReference>
<evidence type="ECO:0000313" key="1">
    <source>
        <dbReference type="EMBL" id="QJX80104.1"/>
    </source>
</evidence>
<keyword evidence="1" id="KW-0614">Plasmid</keyword>
<organism evidence="1 2">
    <name type="scientific">Priestia megaterium</name>
    <name type="common">Bacillus megaterium</name>
    <dbReference type="NCBI Taxonomy" id="1404"/>
    <lineage>
        <taxon>Bacteria</taxon>
        <taxon>Bacillati</taxon>
        <taxon>Bacillota</taxon>
        <taxon>Bacilli</taxon>
        <taxon>Bacillales</taxon>
        <taxon>Bacillaceae</taxon>
        <taxon>Priestia</taxon>
    </lineage>
</organism>
<geneLocation type="plasmid" evidence="2">
    <name>pfdu301a</name>
</geneLocation>
<dbReference type="AlphaFoldDB" id="A0A6M6E383"/>
<dbReference type="RefSeq" id="WP_171778086.1">
    <property type="nucleotide sequence ID" value="NZ_CP045273.1"/>
</dbReference>
<protein>
    <submittedName>
        <fullName evidence="1">Uncharacterized protein</fullName>
    </submittedName>
</protein>
<accession>A0A6M6E383</accession>